<dbReference type="AlphaFoldDB" id="A0A2P8CIA4"/>
<reference evidence="1 4" key="2">
    <citation type="submission" date="2019-10" db="EMBL/GenBank/DDBJ databases">
        <title>Prolixibacter strains distinguished by the presence of nitrate reductase genes were adept at nitrate-dependent anaerobic corrosion of metallic iron and carbon steel.</title>
        <authorList>
            <person name="Iino T."/>
            <person name="Shono N."/>
            <person name="Ito K."/>
            <person name="Nakamura R."/>
            <person name="Sueoka K."/>
            <person name="Harayama S."/>
            <person name="Ohkuma M."/>
        </authorList>
    </citation>
    <scope>NUCLEOTIDE SEQUENCE [LARGE SCALE GENOMIC DNA]</scope>
    <source>
        <strain evidence="1 4">MIC1-1</strain>
    </source>
</reference>
<dbReference type="Pfam" id="PF04390">
    <property type="entry name" value="LptE"/>
    <property type="match status" value="1"/>
</dbReference>
<protein>
    <submittedName>
        <fullName evidence="2">Lipopolysaccharide assembly protein</fullName>
    </submittedName>
</protein>
<dbReference type="OrthoDB" id="9790776at2"/>
<proteinExistence type="predicted"/>
<evidence type="ECO:0000313" key="4">
    <source>
        <dbReference type="Proteomes" id="UP000396862"/>
    </source>
</evidence>
<organism evidence="2 3">
    <name type="scientific">Prolixibacter denitrificans</name>
    <dbReference type="NCBI Taxonomy" id="1541063"/>
    <lineage>
        <taxon>Bacteria</taxon>
        <taxon>Pseudomonadati</taxon>
        <taxon>Bacteroidota</taxon>
        <taxon>Bacteroidia</taxon>
        <taxon>Marinilabiliales</taxon>
        <taxon>Prolixibacteraceae</taxon>
        <taxon>Prolixibacter</taxon>
    </lineage>
</organism>
<evidence type="ECO:0000313" key="2">
    <source>
        <dbReference type="EMBL" id="PSK84708.1"/>
    </source>
</evidence>
<dbReference type="GO" id="GO:0043165">
    <property type="term" value="P:Gram-negative-bacterium-type cell outer membrane assembly"/>
    <property type="evidence" value="ECO:0007669"/>
    <property type="project" value="InterPro"/>
</dbReference>
<reference evidence="2 3" key="1">
    <citation type="submission" date="2018-03" db="EMBL/GenBank/DDBJ databases">
        <title>Genomic Encyclopedia of Archaeal and Bacterial Type Strains, Phase II (KMG-II): from individual species to whole genera.</title>
        <authorList>
            <person name="Goeker M."/>
        </authorList>
    </citation>
    <scope>NUCLEOTIDE SEQUENCE [LARGE SCALE GENOMIC DNA]</scope>
    <source>
        <strain evidence="2 3">DSM 27267</strain>
    </source>
</reference>
<dbReference type="EMBL" id="PYGC01000002">
    <property type="protein sequence ID" value="PSK84708.1"/>
    <property type="molecule type" value="Genomic_DNA"/>
</dbReference>
<dbReference type="GO" id="GO:0019867">
    <property type="term" value="C:outer membrane"/>
    <property type="evidence" value="ECO:0007669"/>
    <property type="project" value="InterPro"/>
</dbReference>
<name>A0A2P8CIA4_9BACT</name>
<dbReference type="Proteomes" id="UP000396862">
    <property type="component" value="Unassembled WGS sequence"/>
</dbReference>
<accession>A0A2P8CIA4</accession>
<dbReference type="Proteomes" id="UP000240621">
    <property type="component" value="Unassembled WGS sequence"/>
</dbReference>
<dbReference type="PROSITE" id="PS51257">
    <property type="entry name" value="PROKAR_LIPOPROTEIN"/>
    <property type="match status" value="1"/>
</dbReference>
<sequence>MTIMPKHSGKFLLTTLLVSILVVTGCTISYTFTGASIAPNVKTVFVDYFPNRARVVNPTLSNTFTEGLKDKFVNQTSLTLNNSQGDLEFSGEITGYDIRPLSIQQSNDGRDVASQNRLTVTVKVKFVNNKDHEQDFNSTFSAYYDWDSTRNLSDVEDAAVQDITEQLVDDIFNRSVANW</sequence>
<dbReference type="InterPro" id="IPR007485">
    <property type="entry name" value="LPS_assembly_LptE"/>
</dbReference>
<evidence type="ECO:0000313" key="3">
    <source>
        <dbReference type="Proteomes" id="UP000240621"/>
    </source>
</evidence>
<dbReference type="EMBL" id="BLAU01000001">
    <property type="protein sequence ID" value="GET20873.1"/>
    <property type="molecule type" value="Genomic_DNA"/>
</dbReference>
<comment type="caution">
    <text evidence="2">The sequence shown here is derived from an EMBL/GenBank/DDBJ whole genome shotgun (WGS) entry which is preliminary data.</text>
</comment>
<evidence type="ECO:0000313" key="1">
    <source>
        <dbReference type="EMBL" id="GET20873.1"/>
    </source>
</evidence>
<keyword evidence="4" id="KW-1185">Reference proteome</keyword>
<gene>
    <name evidence="2" type="ORF">CLV93_102499</name>
    <name evidence="1" type="ORF">JCM18694_11190</name>
</gene>